<dbReference type="GO" id="GO:0015627">
    <property type="term" value="C:type II protein secretion system complex"/>
    <property type="evidence" value="ECO:0007669"/>
    <property type="project" value="TreeGrafter"/>
</dbReference>
<comment type="caution">
    <text evidence="5">The sequence shown here is derived from an EMBL/GenBank/DDBJ whole genome shotgun (WGS) entry which is preliminary data.</text>
</comment>
<dbReference type="AlphaFoldDB" id="A0A432W9N1"/>
<keyword evidence="2" id="KW-0472">Membrane</keyword>
<dbReference type="InterPro" id="IPR011662">
    <property type="entry name" value="Secretin/TonB_short_N"/>
</dbReference>
<name>A0A432W9N1_9GAMM</name>
<keyword evidence="6" id="KW-1185">Reference proteome</keyword>
<dbReference type="RefSeq" id="WP_126803497.1">
    <property type="nucleotide sequence ID" value="NZ_PIPL01000001.1"/>
</dbReference>
<dbReference type="PROSITE" id="PS00875">
    <property type="entry name" value="T2SP_D"/>
    <property type="match status" value="1"/>
</dbReference>
<dbReference type="Gene3D" id="3.30.1370.130">
    <property type="match status" value="1"/>
</dbReference>
<dbReference type="NCBIfam" id="TIGR02519">
    <property type="entry name" value="pilus_MshL"/>
    <property type="match status" value="1"/>
</dbReference>
<dbReference type="InterPro" id="IPR001775">
    <property type="entry name" value="GspD/PilQ"/>
</dbReference>
<keyword evidence="3" id="KW-0998">Cell outer membrane</keyword>
<organism evidence="5 6">
    <name type="scientific">Aliidiomarina minuta</name>
    <dbReference type="NCBI Taxonomy" id="880057"/>
    <lineage>
        <taxon>Bacteria</taxon>
        <taxon>Pseudomonadati</taxon>
        <taxon>Pseudomonadota</taxon>
        <taxon>Gammaproteobacteria</taxon>
        <taxon>Alteromonadales</taxon>
        <taxon>Idiomarinaceae</taxon>
        <taxon>Aliidiomarina</taxon>
    </lineage>
</organism>
<feature type="domain" description="Secretin/TonB short N-terminal" evidence="4">
    <location>
        <begin position="106"/>
        <end position="154"/>
    </location>
</feature>
<dbReference type="EMBL" id="PIPL01000001">
    <property type="protein sequence ID" value="RUO26686.1"/>
    <property type="molecule type" value="Genomic_DNA"/>
</dbReference>
<evidence type="ECO:0000256" key="1">
    <source>
        <dbReference type="ARBA" id="ARBA00022448"/>
    </source>
</evidence>
<dbReference type="PRINTS" id="PR00811">
    <property type="entry name" value="BCTERIALGSPD"/>
</dbReference>
<gene>
    <name evidence="5" type="ORF">CWE09_08295</name>
</gene>
<evidence type="ECO:0000256" key="2">
    <source>
        <dbReference type="ARBA" id="ARBA00023136"/>
    </source>
</evidence>
<protein>
    <submittedName>
        <fullName evidence="5">Pilus (MSHA type) biogenesis protein MshL</fullName>
    </submittedName>
</protein>
<dbReference type="PANTHER" id="PTHR30332:SF17">
    <property type="entry name" value="TYPE IV PILIATION SYSTEM PROTEIN DR_0774-RELATED"/>
    <property type="match status" value="1"/>
</dbReference>
<dbReference type="OrthoDB" id="9775455at2"/>
<dbReference type="PROSITE" id="PS51257">
    <property type="entry name" value="PROKAR_LIPOPROTEIN"/>
    <property type="match status" value="1"/>
</dbReference>
<dbReference type="SMART" id="SM00965">
    <property type="entry name" value="STN"/>
    <property type="match status" value="1"/>
</dbReference>
<evidence type="ECO:0000259" key="4">
    <source>
        <dbReference type="SMART" id="SM00965"/>
    </source>
</evidence>
<reference evidence="5 6" key="1">
    <citation type="journal article" date="2011" name="Front. Microbiol.">
        <title>Genomic signatures of strain selection and enhancement in Bacillus atrophaeus var. globigii, a historical biowarfare simulant.</title>
        <authorList>
            <person name="Gibbons H.S."/>
            <person name="Broomall S.M."/>
            <person name="McNew L.A."/>
            <person name="Daligault H."/>
            <person name="Chapman C."/>
            <person name="Bruce D."/>
            <person name="Karavis M."/>
            <person name="Krepps M."/>
            <person name="McGregor P.A."/>
            <person name="Hong C."/>
            <person name="Park K.H."/>
            <person name="Akmal A."/>
            <person name="Feldman A."/>
            <person name="Lin J.S."/>
            <person name="Chang W.E."/>
            <person name="Higgs B.W."/>
            <person name="Demirev P."/>
            <person name="Lindquist J."/>
            <person name="Liem A."/>
            <person name="Fochler E."/>
            <person name="Read T.D."/>
            <person name="Tapia R."/>
            <person name="Johnson S."/>
            <person name="Bishop-Lilly K.A."/>
            <person name="Detter C."/>
            <person name="Han C."/>
            <person name="Sozhamannan S."/>
            <person name="Rosenzweig C.N."/>
            <person name="Skowronski E.W."/>
        </authorList>
    </citation>
    <scope>NUCLEOTIDE SEQUENCE [LARGE SCALE GENOMIC DNA]</scope>
    <source>
        <strain evidence="5 6">MLST1</strain>
    </source>
</reference>
<dbReference type="Pfam" id="PF07655">
    <property type="entry name" value="Secretin_N_2"/>
    <property type="match status" value="1"/>
</dbReference>
<dbReference type="InterPro" id="IPR050810">
    <property type="entry name" value="Bact_Secretion_Sys_Channel"/>
</dbReference>
<dbReference type="GO" id="GO:0009306">
    <property type="term" value="P:protein secretion"/>
    <property type="evidence" value="ECO:0007669"/>
    <property type="project" value="InterPro"/>
</dbReference>
<dbReference type="Pfam" id="PF00263">
    <property type="entry name" value="Secretin"/>
    <property type="match status" value="1"/>
</dbReference>
<keyword evidence="1" id="KW-0813">Transport</keyword>
<evidence type="ECO:0000256" key="3">
    <source>
        <dbReference type="ARBA" id="ARBA00023237"/>
    </source>
</evidence>
<dbReference type="InterPro" id="IPR013358">
    <property type="entry name" value="Pilus_biogenesis_MshL"/>
</dbReference>
<dbReference type="PANTHER" id="PTHR30332">
    <property type="entry name" value="PROBABLE GENERAL SECRETION PATHWAY PROTEIN D"/>
    <property type="match status" value="1"/>
</dbReference>
<dbReference type="Proteomes" id="UP000288293">
    <property type="component" value="Unassembled WGS sequence"/>
</dbReference>
<dbReference type="GO" id="GO:0009297">
    <property type="term" value="P:pilus assembly"/>
    <property type="evidence" value="ECO:0007669"/>
    <property type="project" value="InterPro"/>
</dbReference>
<accession>A0A432W9N1</accession>
<dbReference type="InterPro" id="IPR004846">
    <property type="entry name" value="T2SS/T3SS_dom"/>
</dbReference>
<proteinExistence type="predicted"/>
<evidence type="ECO:0000313" key="6">
    <source>
        <dbReference type="Proteomes" id="UP000288293"/>
    </source>
</evidence>
<dbReference type="InterPro" id="IPR004845">
    <property type="entry name" value="T2SS_GspD_CS"/>
</dbReference>
<evidence type="ECO:0000313" key="5">
    <source>
        <dbReference type="EMBL" id="RUO26686.1"/>
    </source>
</evidence>
<dbReference type="GO" id="GO:0019867">
    <property type="term" value="C:outer membrane"/>
    <property type="evidence" value="ECO:0007669"/>
    <property type="project" value="InterPro"/>
</dbReference>
<dbReference type="InterPro" id="IPR011514">
    <property type="entry name" value="Secretin_N_2"/>
</dbReference>
<sequence length="556" mass="59977">MNKTVVSLLFSVSLVTGLSGCITKPDDELARDAGRMLTPGQAQSASDAEEQAQMQVPDGVRQQLRAGAGGLSDEARALLAEPRFSVQARDIDARDFFAQLTEQTPYSMVLHPEVSGTISMSLNDVTLADALQVAEDIYGYDIRRQGRIYRVYPADMRTETMQVNYLALKRYGTSQTSISSGGVAQMGQQGQRGGQQLGAGMQGGMPGMPMGQAGAIGGGQMNRAGQSGTEISTSSETDFWEELKGALAGVVGEGEGRRISVSPQAGLVTVRAFPGEIRAARDFLDSAQQNLQRQVILEARIVEVSLNDQYEQGVDWSRITSRLGDGLTEVSFGGGGNIGGAFSASFNNQTFDGMLQMLSTQGNVQVLSSPRVTATNNQKAVIKIGEDEYFVTDVSTTTITGTATTSTPNVQLTPFFSGIALDVTPQIGEDGDVILHVHPSVTETTEQMKTITLNEERLVLPLAQSNIRETDTIIRARNGEVVVIGGLMQTSYTDVESKVPILGDIPILGALFSQRTQREQKKELVIMLRPIVVGADTWREELERSNHLLQDWYGVN</sequence>